<name>A0ACC4C8Z7_POPAL</name>
<evidence type="ECO:0000313" key="1">
    <source>
        <dbReference type="EMBL" id="KAL3591136.1"/>
    </source>
</evidence>
<reference evidence="1 2" key="1">
    <citation type="journal article" date="2024" name="Plant Biotechnol. J.">
        <title>Genome and CRISPR/Cas9 system of a widespread forest tree (Populus alba) in the world.</title>
        <authorList>
            <person name="Liu Y.J."/>
            <person name="Jiang P.F."/>
            <person name="Han X.M."/>
            <person name="Li X.Y."/>
            <person name="Wang H.M."/>
            <person name="Wang Y.J."/>
            <person name="Wang X.X."/>
            <person name="Zeng Q.Y."/>
        </authorList>
    </citation>
    <scope>NUCLEOTIDE SEQUENCE [LARGE SCALE GENOMIC DNA]</scope>
    <source>
        <strain evidence="2">cv. PAL-ZL1</strain>
    </source>
</reference>
<accession>A0ACC4C8Z7</accession>
<comment type="caution">
    <text evidence="1">The sequence shown here is derived from an EMBL/GenBank/DDBJ whole genome shotgun (WGS) entry which is preliminary data.</text>
</comment>
<dbReference type="Proteomes" id="UP000309997">
    <property type="component" value="Unassembled WGS sequence"/>
</dbReference>
<organism evidence="1 2">
    <name type="scientific">Populus alba</name>
    <name type="common">White poplar</name>
    <dbReference type="NCBI Taxonomy" id="43335"/>
    <lineage>
        <taxon>Eukaryota</taxon>
        <taxon>Viridiplantae</taxon>
        <taxon>Streptophyta</taxon>
        <taxon>Embryophyta</taxon>
        <taxon>Tracheophyta</taxon>
        <taxon>Spermatophyta</taxon>
        <taxon>Magnoliopsida</taxon>
        <taxon>eudicotyledons</taxon>
        <taxon>Gunneridae</taxon>
        <taxon>Pentapetalae</taxon>
        <taxon>rosids</taxon>
        <taxon>fabids</taxon>
        <taxon>Malpighiales</taxon>
        <taxon>Salicaceae</taxon>
        <taxon>Saliceae</taxon>
        <taxon>Populus</taxon>
    </lineage>
</organism>
<protein>
    <submittedName>
        <fullName evidence="1">Uncharacterized protein</fullName>
    </submittedName>
</protein>
<keyword evidence="2" id="KW-1185">Reference proteome</keyword>
<proteinExistence type="predicted"/>
<dbReference type="EMBL" id="RCHU02000005">
    <property type="protein sequence ID" value="KAL3591136.1"/>
    <property type="molecule type" value="Genomic_DNA"/>
</dbReference>
<gene>
    <name evidence="1" type="ORF">D5086_009776</name>
</gene>
<sequence length="125" mass="14794">MVVREREREREGRERERRDRDRDRQRRSLSPSRSKIRDCKRHALGLKPPKSSVLLLAYVNSGNCSPKFALLYLLMSYKAILSCIMYRFRRVVKSDFVRARHNSLLFCSLIIEVHFLELVNVASLN</sequence>
<evidence type="ECO:0000313" key="2">
    <source>
        <dbReference type="Proteomes" id="UP000309997"/>
    </source>
</evidence>